<protein>
    <submittedName>
        <fullName evidence="4">DNA-binding transcriptional regulator, MerR family</fullName>
    </submittedName>
</protein>
<dbReference type="SUPFAM" id="SSF46955">
    <property type="entry name" value="Putative DNA-binding domain"/>
    <property type="match status" value="1"/>
</dbReference>
<organism evidence="4 5">
    <name type="scientific">Nocardiopsis flavescens</name>
    <dbReference type="NCBI Taxonomy" id="758803"/>
    <lineage>
        <taxon>Bacteria</taxon>
        <taxon>Bacillati</taxon>
        <taxon>Actinomycetota</taxon>
        <taxon>Actinomycetes</taxon>
        <taxon>Streptosporangiales</taxon>
        <taxon>Nocardiopsidaceae</taxon>
        <taxon>Nocardiopsis</taxon>
    </lineage>
</organism>
<evidence type="ECO:0000256" key="1">
    <source>
        <dbReference type="ARBA" id="ARBA00023125"/>
    </source>
</evidence>
<dbReference type="Pfam" id="PF00376">
    <property type="entry name" value="MerR"/>
    <property type="match status" value="1"/>
</dbReference>
<evidence type="ECO:0000313" key="4">
    <source>
        <dbReference type="EMBL" id="SHK59285.1"/>
    </source>
</evidence>
<dbReference type="CDD" id="cd00592">
    <property type="entry name" value="HTH_MerR-like"/>
    <property type="match status" value="1"/>
</dbReference>
<keyword evidence="1 4" id="KW-0238">DNA-binding</keyword>
<feature type="region of interest" description="Disordered" evidence="2">
    <location>
        <begin position="250"/>
        <end position="272"/>
    </location>
</feature>
<reference evidence="4 5" key="1">
    <citation type="submission" date="2016-11" db="EMBL/GenBank/DDBJ databases">
        <authorList>
            <person name="Jaros S."/>
            <person name="Januszkiewicz K."/>
            <person name="Wedrychowicz H."/>
        </authorList>
    </citation>
    <scope>NUCLEOTIDE SEQUENCE [LARGE SCALE GENOMIC DNA]</scope>
    <source>
        <strain evidence="4 5">CGMCC 4.5723</strain>
    </source>
</reference>
<gene>
    <name evidence="4" type="ORF">SAMN05421803_12460</name>
</gene>
<dbReference type="InterPro" id="IPR047057">
    <property type="entry name" value="MerR_fam"/>
</dbReference>
<dbReference type="EMBL" id="FQZK01000024">
    <property type="protein sequence ID" value="SHK59285.1"/>
    <property type="molecule type" value="Genomic_DNA"/>
</dbReference>
<evidence type="ECO:0000256" key="2">
    <source>
        <dbReference type="SAM" id="MobiDB-lite"/>
    </source>
</evidence>
<dbReference type="OrthoDB" id="4569196at2"/>
<name>A0A1M6TQN2_9ACTN</name>
<dbReference type="Proteomes" id="UP000184452">
    <property type="component" value="Unassembled WGS sequence"/>
</dbReference>
<evidence type="ECO:0000313" key="5">
    <source>
        <dbReference type="Proteomes" id="UP000184452"/>
    </source>
</evidence>
<evidence type="ECO:0000259" key="3">
    <source>
        <dbReference type="PROSITE" id="PS50937"/>
    </source>
</evidence>
<keyword evidence="5" id="KW-1185">Reference proteome</keyword>
<dbReference type="GO" id="GO:0003677">
    <property type="term" value="F:DNA binding"/>
    <property type="evidence" value="ECO:0007669"/>
    <property type="project" value="UniProtKB-KW"/>
</dbReference>
<accession>A0A1M6TQN2</accession>
<dbReference type="STRING" id="758803.SAMN05421803_12460"/>
<dbReference type="RefSeq" id="WP_073383177.1">
    <property type="nucleotide sequence ID" value="NZ_FQZK01000024.1"/>
</dbReference>
<proteinExistence type="predicted"/>
<dbReference type="Gene3D" id="1.10.1660.10">
    <property type="match status" value="1"/>
</dbReference>
<dbReference type="GO" id="GO:0003700">
    <property type="term" value="F:DNA-binding transcription factor activity"/>
    <property type="evidence" value="ECO:0007669"/>
    <property type="project" value="InterPro"/>
</dbReference>
<dbReference type="PANTHER" id="PTHR30204">
    <property type="entry name" value="REDOX-CYCLING DRUG-SENSING TRANSCRIPTIONAL ACTIVATOR SOXR"/>
    <property type="match status" value="1"/>
</dbReference>
<dbReference type="PROSITE" id="PS50937">
    <property type="entry name" value="HTH_MERR_2"/>
    <property type="match status" value="1"/>
</dbReference>
<sequence length="309" mass="33800">MYSSFVPPRKVKIGDAASFVGTTPRAIRHYHEIGLLPEPERGGDDRRRYGYEEMIRLLWIRKMADAGIALDDIRDAFADTAPADTGTGADAEADTDHGVAGVLGRLEEALTAREAELRRQRAAVQRMRTLGNRMGLLSDFVTDRFTGLPEGSLRQTDLDTLLVTERLFGPLGAAVQASRFLALAAHPDLREESDRVDAAEEALDDTVAVDDPRVAQVAAERHAFELMLHAAIDDSDLAESEEALFDSWDALHPDTAGEGGDETGQDSSRTKKTMGLVEAVGKMPYDFSPARLRCMELAFEMTVQESPAP</sequence>
<feature type="domain" description="HTH merR-type" evidence="3">
    <location>
        <begin position="10"/>
        <end position="79"/>
    </location>
</feature>
<dbReference type="PANTHER" id="PTHR30204:SF93">
    <property type="entry name" value="HTH MERR-TYPE DOMAIN-CONTAINING PROTEIN"/>
    <property type="match status" value="1"/>
</dbReference>
<dbReference type="SMART" id="SM00422">
    <property type="entry name" value="HTH_MERR"/>
    <property type="match status" value="1"/>
</dbReference>
<dbReference type="AlphaFoldDB" id="A0A1M6TQN2"/>
<dbReference type="InterPro" id="IPR000551">
    <property type="entry name" value="MerR-type_HTH_dom"/>
</dbReference>
<dbReference type="InterPro" id="IPR009061">
    <property type="entry name" value="DNA-bd_dom_put_sf"/>
</dbReference>